<evidence type="ECO:0000313" key="2">
    <source>
        <dbReference type="Proteomes" id="UP000489600"/>
    </source>
</evidence>
<comment type="caution">
    <text evidence="1">The sequence shown here is derived from an EMBL/GenBank/DDBJ whole genome shotgun (WGS) entry which is preliminary data.</text>
</comment>
<dbReference type="AlphaFoldDB" id="A0A565ATA7"/>
<name>A0A565ATA7_9BRAS</name>
<sequence length="77" mass="8710">MSDDLKFGAPTSTERPLGSLKGTYVNMRRCSDTATSGDHSLHMLSGRSNGPWCRDRLLLEKFEKVSLLYHCFKVGRF</sequence>
<protein>
    <submittedName>
        <fullName evidence="1">Uncharacterized protein</fullName>
    </submittedName>
</protein>
<organism evidence="1 2">
    <name type="scientific">Arabis nemorensis</name>
    <dbReference type="NCBI Taxonomy" id="586526"/>
    <lineage>
        <taxon>Eukaryota</taxon>
        <taxon>Viridiplantae</taxon>
        <taxon>Streptophyta</taxon>
        <taxon>Embryophyta</taxon>
        <taxon>Tracheophyta</taxon>
        <taxon>Spermatophyta</taxon>
        <taxon>Magnoliopsida</taxon>
        <taxon>eudicotyledons</taxon>
        <taxon>Gunneridae</taxon>
        <taxon>Pentapetalae</taxon>
        <taxon>rosids</taxon>
        <taxon>malvids</taxon>
        <taxon>Brassicales</taxon>
        <taxon>Brassicaceae</taxon>
        <taxon>Arabideae</taxon>
        <taxon>Arabis</taxon>
    </lineage>
</organism>
<reference evidence="1" key="1">
    <citation type="submission" date="2019-07" db="EMBL/GenBank/DDBJ databases">
        <authorList>
            <person name="Dittberner H."/>
        </authorList>
    </citation>
    <scope>NUCLEOTIDE SEQUENCE [LARGE SCALE GENOMIC DNA]</scope>
</reference>
<gene>
    <name evidence="1" type="ORF">ANE_LOCUS3027</name>
</gene>
<dbReference type="Proteomes" id="UP000489600">
    <property type="component" value="Unassembled WGS sequence"/>
</dbReference>
<proteinExistence type="predicted"/>
<keyword evidence="2" id="KW-1185">Reference proteome</keyword>
<evidence type="ECO:0000313" key="1">
    <source>
        <dbReference type="EMBL" id="VVA92582.1"/>
    </source>
</evidence>
<dbReference type="EMBL" id="CABITT030000001">
    <property type="protein sequence ID" value="VVA92582.1"/>
    <property type="molecule type" value="Genomic_DNA"/>
</dbReference>
<accession>A0A565ATA7</accession>